<gene>
    <name evidence="1" type="ORF">LX24_01890</name>
</gene>
<name>A0A5S4ZSX3_9FIRM</name>
<dbReference type="GO" id="GO:0050797">
    <property type="term" value="F:thymidylate synthase (FAD) activity"/>
    <property type="evidence" value="ECO:0007669"/>
    <property type="project" value="InterPro"/>
</dbReference>
<dbReference type="Proteomes" id="UP000323166">
    <property type="component" value="Unassembled WGS sequence"/>
</dbReference>
<reference evidence="1 2" key="1">
    <citation type="submission" date="2019-07" db="EMBL/GenBank/DDBJ databases">
        <title>Genomic Encyclopedia of Type Strains, Phase I: the one thousand microbial genomes (KMG-I) project.</title>
        <authorList>
            <person name="Kyrpides N."/>
        </authorList>
    </citation>
    <scope>NUCLEOTIDE SEQUENCE [LARGE SCALE GENOMIC DNA]</scope>
    <source>
        <strain evidence="1 2">DSM 6562</strain>
    </source>
</reference>
<sequence>MNSHPLLLVQKTSPDIARSETTADSEIIAIAIYGKNIDVPVQVTTQRIFEGEVPFRFPTEITRGTAKCRIVYRYTLAQWRELLETTTMPASPAALKQLMIPMLLYMQQNFPDIFKDIEYDREFNTDQYAELMALA</sequence>
<evidence type="ECO:0000313" key="1">
    <source>
        <dbReference type="EMBL" id="TYO95161.1"/>
    </source>
</evidence>
<comment type="caution">
    <text evidence="1">The sequence shown here is derived from an EMBL/GenBank/DDBJ whole genome shotgun (WGS) entry which is preliminary data.</text>
</comment>
<dbReference type="EMBL" id="VNHM01000009">
    <property type="protein sequence ID" value="TYO95161.1"/>
    <property type="molecule type" value="Genomic_DNA"/>
</dbReference>
<dbReference type="InterPro" id="IPR036098">
    <property type="entry name" value="Thymidylate_synthase_ThyX_sf"/>
</dbReference>
<keyword evidence="2" id="KW-1185">Reference proteome</keyword>
<dbReference type="AlphaFoldDB" id="A0A5S4ZSX3"/>
<evidence type="ECO:0000313" key="2">
    <source>
        <dbReference type="Proteomes" id="UP000323166"/>
    </source>
</evidence>
<accession>A0A5S4ZSX3</accession>
<dbReference type="Gene3D" id="3.30.70.3180">
    <property type="match status" value="1"/>
</dbReference>
<proteinExistence type="predicted"/>
<dbReference type="RefSeq" id="WP_166511895.1">
    <property type="nucleotide sequence ID" value="NZ_VNHM01000009.1"/>
</dbReference>
<organism evidence="1 2">
    <name type="scientific">Desulfallas thermosapovorans DSM 6562</name>
    <dbReference type="NCBI Taxonomy" id="1121431"/>
    <lineage>
        <taxon>Bacteria</taxon>
        <taxon>Bacillati</taxon>
        <taxon>Bacillota</taxon>
        <taxon>Clostridia</taxon>
        <taxon>Eubacteriales</taxon>
        <taxon>Desulfallaceae</taxon>
        <taxon>Desulfallas</taxon>
    </lineage>
</organism>
<protein>
    <submittedName>
        <fullName evidence="1">Uncharacterized protein</fullName>
    </submittedName>
</protein>
<dbReference type="GO" id="GO:0050660">
    <property type="term" value="F:flavin adenine dinucleotide binding"/>
    <property type="evidence" value="ECO:0007669"/>
    <property type="project" value="InterPro"/>
</dbReference>
<dbReference type="GO" id="GO:0006231">
    <property type="term" value="P:dTMP biosynthetic process"/>
    <property type="evidence" value="ECO:0007669"/>
    <property type="project" value="InterPro"/>
</dbReference>